<gene>
    <name evidence="3" type="ORF">EV382_1258</name>
</gene>
<dbReference type="AlphaFoldDB" id="A0A4Q7UAF9"/>
<accession>A0A4Q7UAF9</accession>
<dbReference type="PANTHER" id="PTHR21240:SF28">
    <property type="entry name" value="ISO-OROTATE DECARBOXYLASE (EUROFUNG)"/>
    <property type="match status" value="1"/>
</dbReference>
<dbReference type="PANTHER" id="PTHR21240">
    <property type="entry name" value="2-AMINO-3-CARBOXYLMUCONATE-6-SEMIALDEHYDE DECARBOXYLASE"/>
    <property type="match status" value="1"/>
</dbReference>
<sequence length="400" mass="45011">MLISADSHILDPPHLWDRWLPARYRDQAPQLVEDADGGHAWRYAGAREPEPIGLAGLPGRPDDQLRPSGVRYDEIRPGTFDGAARLIDQDADGVAAEVIFPSARPMGHFLDDPDPAFVLAGVEAYNRFIVEEFCSAAPDRLFPVAQLPTTGVDDCVRTLRSCVEQGFVGAVLPCWPTGGDHLDAASAPFWSCAEELGLPICMHVGFRSREERLLLRELQERRLDDELTSVRFHPHRPDHAPRPLEYHHRAPNFGVSLGRAAAVLSDLLLSGLFDAHPGLRIGFIETWVGWIPRALEAVDDIWRRNRHLRRILLRHPPSHYWHSHMTGSFLDDRAGIQSRYAIGVDNLMWSTDYPHFGTFWPRSRQVAEASLSGVSAEERHRILAGNCVRFYGLTDRIRST</sequence>
<dbReference type="RefSeq" id="WP_130400640.1">
    <property type="nucleotide sequence ID" value="NZ_JBEZZO010000015.1"/>
</dbReference>
<dbReference type="GO" id="GO:0016787">
    <property type="term" value="F:hydrolase activity"/>
    <property type="evidence" value="ECO:0007669"/>
    <property type="project" value="UniProtKB-KW"/>
</dbReference>
<dbReference type="GO" id="GO:0016831">
    <property type="term" value="F:carboxy-lyase activity"/>
    <property type="evidence" value="ECO:0007669"/>
    <property type="project" value="InterPro"/>
</dbReference>
<dbReference type="SUPFAM" id="SSF51556">
    <property type="entry name" value="Metallo-dependent hydrolases"/>
    <property type="match status" value="1"/>
</dbReference>
<dbReference type="InterPro" id="IPR032465">
    <property type="entry name" value="ACMSD"/>
</dbReference>
<name>A0A4Q7UAF9_9ACTN</name>
<feature type="domain" description="Amidohydrolase-related" evidence="2">
    <location>
        <begin position="103"/>
        <end position="393"/>
    </location>
</feature>
<evidence type="ECO:0000313" key="4">
    <source>
        <dbReference type="Proteomes" id="UP000293781"/>
    </source>
</evidence>
<dbReference type="OrthoDB" id="8673173at2"/>
<dbReference type="EMBL" id="SHKK01000001">
    <property type="protein sequence ID" value="RZT78077.1"/>
    <property type="molecule type" value="Genomic_DNA"/>
</dbReference>
<evidence type="ECO:0000313" key="3">
    <source>
        <dbReference type="EMBL" id="RZT78077.1"/>
    </source>
</evidence>
<keyword evidence="1" id="KW-0456">Lyase</keyword>
<proteinExistence type="predicted"/>
<dbReference type="Gene3D" id="3.20.20.140">
    <property type="entry name" value="Metal-dependent hydrolases"/>
    <property type="match status" value="1"/>
</dbReference>
<dbReference type="InterPro" id="IPR006680">
    <property type="entry name" value="Amidohydro-rel"/>
</dbReference>
<dbReference type="InterPro" id="IPR032466">
    <property type="entry name" value="Metal_Hydrolase"/>
</dbReference>
<dbReference type="GO" id="GO:0005737">
    <property type="term" value="C:cytoplasm"/>
    <property type="evidence" value="ECO:0007669"/>
    <property type="project" value="TreeGrafter"/>
</dbReference>
<reference evidence="3 4" key="1">
    <citation type="submission" date="2019-02" db="EMBL/GenBank/DDBJ databases">
        <title>Sequencing the genomes of 1000 actinobacteria strains.</title>
        <authorList>
            <person name="Klenk H.-P."/>
        </authorList>
    </citation>
    <scope>NUCLEOTIDE SEQUENCE [LARGE SCALE GENOMIC DNA]</scope>
    <source>
        <strain evidence="3 4">DSM 45888</strain>
    </source>
</reference>
<dbReference type="Pfam" id="PF04909">
    <property type="entry name" value="Amidohydro_2"/>
    <property type="match status" value="1"/>
</dbReference>
<keyword evidence="4" id="KW-1185">Reference proteome</keyword>
<evidence type="ECO:0000259" key="2">
    <source>
        <dbReference type="Pfam" id="PF04909"/>
    </source>
</evidence>
<dbReference type="Proteomes" id="UP000293781">
    <property type="component" value="Unassembled WGS sequence"/>
</dbReference>
<organism evidence="3 4">
    <name type="scientific">Micromonospora violae</name>
    <dbReference type="NCBI Taxonomy" id="1278207"/>
    <lineage>
        <taxon>Bacteria</taxon>
        <taxon>Bacillati</taxon>
        <taxon>Actinomycetota</taxon>
        <taxon>Actinomycetes</taxon>
        <taxon>Micromonosporales</taxon>
        <taxon>Micromonosporaceae</taxon>
        <taxon>Micromonospora</taxon>
    </lineage>
</organism>
<dbReference type="GO" id="GO:0019748">
    <property type="term" value="P:secondary metabolic process"/>
    <property type="evidence" value="ECO:0007669"/>
    <property type="project" value="TreeGrafter"/>
</dbReference>
<protein>
    <submittedName>
        <fullName evidence="3">Amidohydrolase family protein</fullName>
    </submittedName>
</protein>
<keyword evidence="3" id="KW-0378">Hydrolase</keyword>
<comment type="caution">
    <text evidence="3">The sequence shown here is derived from an EMBL/GenBank/DDBJ whole genome shotgun (WGS) entry which is preliminary data.</text>
</comment>
<evidence type="ECO:0000256" key="1">
    <source>
        <dbReference type="ARBA" id="ARBA00023239"/>
    </source>
</evidence>